<gene>
    <name evidence="2" type="ORF">PAXRUDRAFT_832794</name>
</gene>
<organism evidence="2 3">
    <name type="scientific">Paxillus rubicundulus Ve08.2h10</name>
    <dbReference type="NCBI Taxonomy" id="930991"/>
    <lineage>
        <taxon>Eukaryota</taxon>
        <taxon>Fungi</taxon>
        <taxon>Dikarya</taxon>
        <taxon>Basidiomycota</taxon>
        <taxon>Agaricomycotina</taxon>
        <taxon>Agaricomycetes</taxon>
        <taxon>Agaricomycetidae</taxon>
        <taxon>Boletales</taxon>
        <taxon>Paxilineae</taxon>
        <taxon>Paxillaceae</taxon>
        <taxon>Paxillus</taxon>
    </lineage>
</organism>
<dbReference type="AlphaFoldDB" id="A0A0D0CFN7"/>
<dbReference type="EMBL" id="KN825785">
    <property type="protein sequence ID" value="KIK81512.1"/>
    <property type="molecule type" value="Genomic_DNA"/>
</dbReference>
<feature type="region of interest" description="Disordered" evidence="1">
    <location>
        <begin position="110"/>
        <end position="136"/>
    </location>
</feature>
<evidence type="ECO:0000313" key="2">
    <source>
        <dbReference type="EMBL" id="KIK81512.1"/>
    </source>
</evidence>
<dbReference type="HOGENOM" id="CLU_1876117_0_0_1"/>
<protein>
    <submittedName>
        <fullName evidence="2">Unplaced genomic scaffold scaffold_963, whole genome shotgun sequence</fullName>
    </submittedName>
</protein>
<feature type="compositionally biased region" description="Basic residues" evidence="1">
    <location>
        <begin position="121"/>
        <end position="136"/>
    </location>
</feature>
<evidence type="ECO:0000256" key="1">
    <source>
        <dbReference type="SAM" id="MobiDB-lite"/>
    </source>
</evidence>
<evidence type="ECO:0000313" key="3">
    <source>
        <dbReference type="Proteomes" id="UP000054538"/>
    </source>
</evidence>
<sequence length="136" mass="15061">MVSISEHSVATDKSAGRSYNHETICSEKLEDSELSNNDEPDETVQISESEDGTHGKITHELPPAKTPGWLRLAHLLSAYAIQPCLHQRYEHPDRSCVRLTVGKVASITDCRKHPDGGRPGIRSKHRRGHRRSGCGS</sequence>
<dbReference type="Proteomes" id="UP000054538">
    <property type="component" value="Unassembled WGS sequence"/>
</dbReference>
<feature type="compositionally biased region" description="Acidic residues" evidence="1">
    <location>
        <begin position="32"/>
        <end position="42"/>
    </location>
</feature>
<reference evidence="2 3" key="1">
    <citation type="submission" date="2014-04" db="EMBL/GenBank/DDBJ databases">
        <authorList>
            <consortium name="DOE Joint Genome Institute"/>
            <person name="Kuo A."/>
            <person name="Kohler A."/>
            <person name="Jargeat P."/>
            <person name="Nagy L.G."/>
            <person name="Floudas D."/>
            <person name="Copeland A."/>
            <person name="Barry K.W."/>
            <person name="Cichocki N."/>
            <person name="Veneault-Fourrey C."/>
            <person name="LaButti K."/>
            <person name="Lindquist E.A."/>
            <person name="Lipzen A."/>
            <person name="Lundell T."/>
            <person name="Morin E."/>
            <person name="Murat C."/>
            <person name="Sun H."/>
            <person name="Tunlid A."/>
            <person name="Henrissat B."/>
            <person name="Grigoriev I.V."/>
            <person name="Hibbett D.S."/>
            <person name="Martin F."/>
            <person name="Nordberg H.P."/>
            <person name="Cantor M.N."/>
            <person name="Hua S.X."/>
        </authorList>
    </citation>
    <scope>NUCLEOTIDE SEQUENCE [LARGE SCALE GENOMIC DNA]</scope>
    <source>
        <strain evidence="2 3">Ve08.2h10</strain>
    </source>
</reference>
<keyword evidence="3" id="KW-1185">Reference proteome</keyword>
<accession>A0A0D0CFN7</accession>
<feature type="region of interest" description="Disordered" evidence="1">
    <location>
        <begin position="1"/>
        <end position="64"/>
    </location>
</feature>
<reference evidence="3" key="2">
    <citation type="submission" date="2015-01" db="EMBL/GenBank/DDBJ databases">
        <title>Evolutionary Origins and Diversification of the Mycorrhizal Mutualists.</title>
        <authorList>
            <consortium name="DOE Joint Genome Institute"/>
            <consortium name="Mycorrhizal Genomics Consortium"/>
            <person name="Kohler A."/>
            <person name="Kuo A."/>
            <person name="Nagy L.G."/>
            <person name="Floudas D."/>
            <person name="Copeland A."/>
            <person name="Barry K.W."/>
            <person name="Cichocki N."/>
            <person name="Veneault-Fourrey C."/>
            <person name="LaButti K."/>
            <person name="Lindquist E.A."/>
            <person name="Lipzen A."/>
            <person name="Lundell T."/>
            <person name="Morin E."/>
            <person name="Murat C."/>
            <person name="Riley R."/>
            <person name="Ohm R."/>
            <person name="Sun H."/>
            <person name="Tunlid A."/>
            <person name="Henrissat B."/>
            <person name="Grigoriev I.V."/>
            <person name="Hibbett D.S."/>
            <person name="Martin F."/>
        </authorList>
    </citation>
    <scope>NUCLEOTIDE SEQUENCE [LARGE SCALE GENOMIC DNA]</scope>
    <source>
        <strain evidence="3">Ve08.2h10</strain>
    </source>
</reference>
<name>A0A0D0CFN7_9AGAM</name>
<dbReference type="InParanoid" id="A0A0D0CFN7"/>
<proteinExistence type="predicted"/>